<feature type="transmembrane region" description="Helical" evidence="1">
    <location>
        <begin position="405"/>
        <end position="428"/>
    </location>
</feature>
<keyword evidence="1" id="KW-0812">Transmembrane</keyword>
<accession>A0A858Q9D2</accession>
<dbReference type="InterPro" id="IPR006073">
    <property type="entry name" value="GTP-bd"/>
</dbReference>
<feature type="domain" description="G" evidence="2">
    <location>
        <begin position="56"/>
        <end position="164"/>
    </location>
</feature>
<evidence type="ECO:0000313" key="3">
    <source>
        <dbReference type="EMBL" id="QJD30522.1"/>
    </source>
</evidence>
<sequence>MNQQDYSTLRSEVVAWAQALAHAGWLAREDVEPFGDQDEPGPGALFDGSVHRPLVVGFFGGTGVGKSSLLNRLAGDAVARVSVERPTSREVSLYAHESVRLDRFPTSVPLDRVRLAHHHNDALRRLVWVDMPDIDSAEPSNRDLALRWLPHIDLLIYVVSPERYRDDCGWRMLMQERGTHAWAFVMNQWDHGDPVQIQDFLGLLKEGGFAEPYLFRTQCASDDGAPAGADDFAALERLIEELADKHLVDQVDAQALAYRIRQLQTRLDLIKARLEQRPAWDALRARWEAQWEVSQGEIEGGLAWVTERAATEFLQGRLKSLNPPEPTAGRATPSVNAVWDPWAQQHWEDALAALAVDADTRQLPRQPLQQALAPFRDGAAPTVGRRVEERLRGALARPGNRLQRVLYRLCWVLASLLPLAAAGWVTFNVVTFYYRSSTEHLGYLGVDFAVHSGLLIALAWLLPYLLYRLLKPSAERAALRGIRSGLEVGLNEIGQGVSQCLDHLGRQSEQLSETASAWLKSCEPPTNNKGFEDSRIARLLAKR</sequence>
<dbReference type="GO" id="GO:0005525">
    <property type="term" value="F:GTP binding"/>
    <property type="evidence" value="ECO:0007669"/>
    <property type="project" value="InterPro"/>
</dbReference>
<protein>
    <recommendedName>
        <fullName evidence="2">G domain-containing protein</fullName>
    </recommendedName>
</protein>
<proteinExistence type="predicted"/>
<organism evidence="3 4">
    <name type="scientific">Methylococcus geothermalis</name>
    <dbReference type="NCBI Taxonomy" id="2681310"/>
    <lineage>
        <taxon>Bacteria</taxon>
        <taxon>Pseudomonadati</taxon>
        <taxon>Pseudomonadota</taxon>
        <taxon>Gammaproteobacteria</taxon>
        <taxon>Methylococcales</taxon>
        <taxon>Methylococcaceae</taxon>
        <taxon>Methylococcus</taxon>
    </lineage>
</organism>
<feature type="transmembrane region" description="Helical" evidence="1">
    <location>
        <begin position="448"/>
        <end position="467"/>
    </location>
</feature>
<dbReference type="Proteomes" id="UP000503004">
    <property type="component" value="Chromosome"/>
</dbReference>
<evidence type="ECO:0000259" key="2">
    <source>
        <dbReference type="Pfam" id="PF01926"/>
    </source>
</evidence>
<keyword evidence="1" id="KW-0472">Membrane</keyword>
<dbReference type="Pfam" id="PF01926">
    <property type="entry name" value="MMR_HSR1"/>
    <property type="match status" value="1"/>
</dbReference>
<dbReference type="SUPFAM" id="SSF52540">
    <property type="entry name" value="P-loop containing nucleoside triphosphate hydrolases"/>
    <property type="match status" value="1"/>
</dbReference>
<reference evidence="4" key="1">
    <citation type="submission" date="2019-12" db="EMBL/GenBank/DDBJ databases">
        <authorList>
            <person name="Awala S.I."/>
            <person name="Rhee S.K."/>
        </authorList>
    </citation>
    <scope>NUCLEOTIDE SEQUENCE [LARGE SCALE GENOMIC DNA]</scope>
    <source>
        <strain evidence="4">IM1</strain>
    </source>
</reference>
<name>A0A858Q9D2_9GAMM</name>
<dbReference type="Gene3D" id="3.40.50.300">
    <property type="entry name" value="P-loop containing nucleotide triphosphate hydrolases"/>
    <property type="match status" value="1"/>
</dbReference>
<dbReference type="EMBL" id="CP046565">
    <property type="protein sequence ID" value="QJD30522.1"/>
    <property type="molecule type" value="Genomic_DNA"/>
</dbReference>
<dbReference type="KEGG" id="metu:GNH96_11410"/>
<evidence type="ECO:0000313" key="4">
    <source>
        <dbReference type="Proteomes" id="UP000503004"/>
    </source>
</evidence>
<gene>
    <name evidence="3" type="ORF">GNH96_11410</name>
</gene>
<dbReference type="InterPro" id="IPR027417">
    <property type="entry name" value="P-loop_NTPase"/>
</dbReference>
<dbReference type="AlphaFoldDB" id="A0A858Q9D2"/>
<dbReference type="RefSeq" id="WP_169603797.1">
    <property type="nucleotide sequence ID" value="NZ_CP046565.1"/>
</dbReference>
<evidence type="ECO:0000256" key="1">
    <source>
        <dbReference type="SAM" id="Phobius"/>
    </source>
</evidence>
<dbReference type="CDD" id="cd00882">
    <property type="entry name" value="Ras_like_GTPase"/>
    <property type="match status" value="1"/>
</dbReference>
<keyword evidence="4" id="KW-1185">Reference proteome</keyword>
<keyword evidence="1" id="KW-1133">Transmembrane helix</keyword>